<evidence type="ECO:0008006" key="3">
    <source>
        <dbReference type="Google" id="ProtNLM"/>
    </source>
</evidence>
<dbReference type="AlphaFoldDB" id="M4BCX1"/>
<reference evidence="1" key="2">
    <citation type="submission" date="2015-06" db="UniProtKB">
        <authorList>
            <consortium name="EnsemblProtists"/>
        </authorList>
    </citation>
    <scope>IDENTIFICATION</scope>
    <source>
        <strain evidence="1">Emoy2</strain>
    </source>
</reference>
<protein>
    <recommendedName>
        <fullName evidence="3">Reverse transcriptase Ty1/copia-type domain-containing protein</fullName>
    </recommendedName>
</protein>
<dbReference type="Proteomes" id="UP000011713">
    <property type="component" value="Unassembled WGS sequence"/>
</dbReference>
<evidence type="ECO:0000313" key="1">
    <source>
        <dbReference type="EnsemblProtists" id="HpaP804137"/>
    </source>
</evidence>
<reference evidence="2" key="1">
    <citation type="journal article" date="2010" name="Science">
        <title>Signatures of adaptation to obligate biotrophy in the Hyaloperonospora arabidopsidis genome.</title>
        <authorList>
            <person name="Baxter L."/>
            <person name="Tripathy S."/>
            <person name="Ishaque N."/>
            <person name="Boot N."/>
            <person name="Cabral A."/>
            <person name="Kemen E."/>
            <person name="Thines M."/>
            <person name="Ah-Fong A."/>
            <person name="Anderson R."/>
            <person name="Badejoko W."/>
            <person name="Bittner-Eddy P."/>
            <person name="Boore J.L."/>
            <person name="Chibucos M.C."/>
            <person name="Coates M."/>
            <person name="Dehal P."/>
            <person name="Delehaunty K."/>
            <person name="Dong S."/>
            <person name="Downton P."/>
            <person name="Dumas B."/>
            <person name="Fabro G."/>
            <person name="Fronick C."/>
            <person name="Fuerstenberg S.I."/>
            <person name="Fulton L."/>
            <person name="Gaulin E."/>
            <person name="Govers F."/>
            <person name="Hughes L."/>
            <person name="Humphray S."/>
            <person name="Jiang R.H."/>
            <person name="Judelson H."/>
            <person name="Kamoun S."/>
            <person name="Kyung K."/>
            <person name="Meijer H."/>
            <person name="Minx P."/>
            <person name="Morris P."/>
            <person name="Nelson J."/>
            <person name="Phuntumart V."/>
            <person name="Qutob D."/>
            <person name="Rehmany A."/>
            <person name="Rougon-Cardoso A."/>
            <person name="Ryden P."/>
            <person name="Torto-Alalibo T."/>
            <person name="Studholme D."/>
            <person name="Wang Y."/>
            <person name="Win J."/>
            <person name="Wood J."/>
            <person name="Clifton S.W."/>
            <person name="Rogers J."/>
            <person name="Van den Ackerveken G."/>
            <person name="Jones J.D."/>
            <person name="McDowell J.M."/>
            <person name="Beynon J."/>
            <person name="Tyler B.M."/>
        </authorList>
    </citation>
    <scope>NUCLEOTIDE SEQUENCE [LARGE SCALE GENOMIC DNA]</scope>
    <source>
        <strain evidence="2">Emoy2</strain>
    </source>
</reference>
<name>M4BCX1_HYAAE</name>
<dbReference type="VEuPathDB" id="FungiDB:HpaG804137"/>
<dbReference type="InParanoid" id="M4BCX1"/>
<dbReference type="EnsemblProtists" id="HpaT804137">
    <property type="protein sequence ID" value="HpaP804137"/>
    <property type="gene ID" value="HpaG804137"/>
</dbReference>
<organism evidence="1 2">
    <name type="scientific">Hyaloperonospora arabidopsidis (strain Emoy2)</name>
    <name type="common">Downy mildew agent</name>
    <name type="synonym">Peronospora arabidopsidis</name>
    <dbReference type="NCBI Taxonomy" id="559515"/>
    <lineage>
        <taxon>Eukaryota</taxon>
        <taxon>Sar</taxon>
        <taxon>Stramenopiles</taxon>
        <taxon>Oomycota</taxon>
        <taxon>Peronosporomycetes</taxon>
        <taxon>Peronosporales</taxon>
        <taxon>Peronosporaceae</taxon>
        <taxon>Hyaloperonospora</taxon>
    </lineage>
</organism>
<accession>M4BCX1</accession>
<keyword evidence="2" id="KW-1185">Reference proteome</keyword>
<evidence type="ECO:0000313" key="2">
    <source>
        <dbReference type="Proteomes" id="UP000011713"/>
    </source>
</evidence>
<dbReference type="HOGENOM" id="CLU_2817919_0_0_1"/>
<sequence length="67" mass="7850">MKFPDSAMKDLGVDTHKGLEIRLLKSLYGLKQAGRLWSQLLHDKIGSCWLYALYDRMCFTLSMWKKI</sequence>
<proteinExistence type="predicted"/>
<dbReference type="EMBL" id="JH598146">
    <property type="status" value="NOT_ANNOTATED_CDS"/>
    <property type="molecule type" value="Genomic_DNA"/>
</dbReference>